<dbReference type="InterPro" id="IPR017451">
    <property type="entry name" value="F-box-assoc_interact_dom"/>
</dbReference>
<dbReference type="PANTHER" id="PTHR31672">
    <property type="entry name" value="BNACNNG10540D PROTEIN"/>
    <property type="match status" value="1"/>
</dbReference>
<dbReference type="EMBL" id="JACTNZ010000005">
    <property type="protein sequence ID" value="KAG5549749.1"/>
    <property type="molecule type" value="Genomic_DNA"/>
</dbReference>
<proteinExistence type="predicted"/>
<dbReference type="InterPro" id="IPR013187">
    <property type="entry name" value="F-box-assoc_dom_typ3"/>
</dbReference>
<keyword evidence="3" id="KW-1185">Reference proteome</keyword>
<evidence type="ECO:0000313" key="3">
    <source>
        <dbReference type="Proteomes" id="UP000823749"/>
    </source>
</evidence>
<feature type="domain" description="F-box associated beta-propeller type 3" evidence="1">
    <location>
        <begin position="1"/>
        <end position="137"/>
    </location>
</feature>
<accession>A0AAV6KBQ9</accession>
<dbReference type="Proteomes" id="UP000823749">
    <property type="component" value="Chromosome 5"/>
</dbReference>
<sequence>MCIESTSTLFLWNPSTRKSKKLPSPNLPPAHVGLYGFGLGYDASIDDYKVVLMLKDWRSIGIALEVKIYTLRTDSWRRIGDFPHGRPYYRLRPGVFFNGALPIRPGVYFNGALHWKSDTSGLIVSLDLAKETYGEFLKPEYQDG</sequence>
<dbReference type="InterPro" id="IPR050796">
    <property type="entry name" value="SCF_F-box_component"/>
</dbReference>
<organism evidence="2 3">
    <name type="scientific">Rhododendron griersonianum</name>
    <dbReference type="NCBI Taxonomy" id="479676"/>
    <lineage>
        <taxon>Eukaryota</taxon>
        <taxon>Viridiplantae</taxon>
        <taxon>Streptophyta</taxon>
        <taxon>Embryophyta</taxon>
        <taxon>Tracheophyta</taxon>
        <taxon>Spermatophyta</taxon>
        <taxon>Magnoliopsida</taxon>
        <taxon>eudicotyledons</taxon>
        <taxon>Gunneridae</taxon>
        <taxon>Pentapetalae</taxon>
        <taxon>asterids</taxon>
        <taxon>Ericales</taxon>
        <taxon>Ericaceae</taxon>
        <taxon>Ericoideae</taxon>
        <taxon>Rhodoreae</taxon>
        <taxon>Rhododendron</taxon>
    </lineage>
</organism>
<reference evidence="2" key="1">
    <citation type="submission" date="2020-08" db="EMBL/GenBank/DDBJ databases">
        <title>Plant Genome Project.</title>
        <authorList>
            <person name="Zhang R.-G."/>
        </authorList>
    </citation>
    <scope>NUCLEOTIDE SEQUENCE</scope>
    <source>
        <strain evidence="2">WSP0</strain>
        <tissue evidence="2">Leaf</tissue>
    </source>
</reference>
<comment type="caution">
    <text evidence="2">The sequence shown here is derived from an EMBL/GenBank/DDBJ whole genome shotgun (WGS) entry which is preliminary data.</text>
</comment>
<name>A0AAV6KBQ9_9ERIC</name>
<dbReference type="AlphaFoldDB" id="A0AAV6KBQ9"/>
<evidence type="ECO:0000313" key="2">
    <source>
        <dbReference type="EMBL" id="KAG5549749.1"/>
    </source>
</evidence>
<dbReference type="Pfam" id="PF08268">
    <property type="entry name" value="FBA_3"/>
    <property type="match status" value="1"/>
</dbReference>
<dbReference type="InterPro" id="IPR011043">
    <property type="entry name" value="Gal_Oxase/kelch_b-propeller"/>
</dbReference>
<protein>
    <recommendedName>
        <fullName evidence="1">F-box associated beta-propeller type 3 domain-containing protein</fullName>
    </recommendedName>
</protein>
<gene>
    <name evidence="2" type="ORF">RHGRI_014899</name>
</gene>
<evidence type="ECO:0000259" key="1">
    <source>
        <dbReference type="Pfam" id="PF08268"/>
    </source>
</evidence>
<dbReference type="SUPFAM" id="SSF50965">
    <property type="entry name" value="Galactose oxidase, central domain"/>
    <property type="match status" value="1"/>
</dbReference>
<dbReference type="PANTHER" id="PTHR31672:SF13">
    <property type="entry name" value="F-BOX PROTEIN CPR30-LIKE"/>
    <property type="match status" value="1"/>
</dbReference>
<dbReference type="NCBIfam" id="TIGR01640">
    <property type="entry name" value="F_box_assoc_1"/>
    <property type="match status" value="1"/>
</dbReference>